<feature type="transmembrane region" description="Helical" evidence="1">
    <location>
        <begin position="12"/>
        <end position="35"/>
    </location>
</feature>
<feature type="transmembrane region" description="Helical" evidence="1">
    <location>
        <begin position="41"/>
        <end position="61"/>
    </location>
</feature>
<keyword evidence="3" id="KW-1185">Reference proteome</keyword>
<dbReference type="Proteomes" id="UP000295431">
    <property type="component" value="Unassembled WGS sequence"/>
</dbReference>
<name>A0A4R4NQV0_9ACTN</name>
<keyword evidence="1" id="KW-0472">Membrane</keyword>
<accession>A0A4R4NQV0</accession>
<dbReference type="OrthoDB" id="3267755at2"/>
<sequence>MSTPAAGNPARRLFATVLACEAIVIGLAIPVAVAVLDVDGATAGGVCGSLALGCLVLAGLLRRPWAIPAGTVLQVLIIATGFMVPAMFFLGAVFGALWGTAIWLGRKAAAAQPR</sequence>
<feature type="transmembrane region" description="Helical" evidence="1">
    <location>
        <begin position="73"/>
        <end position="98"/>
    </location>
</feature>
<reference evidence="2 3" key="1">
    <citation type="submission" date="2019-03" db="EMBL/GenBank/DDBJ databases">
        <title>Draft genome sequences of novel Actinobacteria.</title>
        <authorList>
            <person name="Sahin N."/>
            <person name="Ay H."/>
            <person name="Saygin H."/>
        </authorList>
    </citation>
    <scope>NUCLEOTIDE SEQUENCE [LARGE SCALE GENOMIC DNA]</scope>
    <source>
        <strain evidence="2 3">DSM 45347</strain>
    </source>
</reference>
<evidence type="ECO:0000313" key="3">
    <source>
        <dbReference type="Proteomes" id="UP000295431"/>
    </source>
</evidence>
<comment type="caution">
    <text evidence="2">The sequence shown here is derived from an EMBL/GenBank/DDBJ whole genome shotgun (WGS) entry which is preliminary data.</text>
</comment>
<evidence type="ECO:0000313" key="2">
    <source>
        <dbReference type="EMBL" id="TDC11725.1"/>
    </source>
</evidence>
<dbReference type="EMBL" id="SMJW01000165">
    <property type="protein sequence ID" value="TDC11725.1"/>
    <property type="molecule type" value="Genomic_DNA"/>
</dbReference>
<protein>
    <submittedName>
        <fullName evidence="2">DUF4233 domain-containing protein</fullName>
    </submittedName>
</protein>
<dbReference type="InterPro" id="IPR025327">
    <property type="entry name" value="DUF4233"/>
</dbReference>
<proteinExistence type="predicted"/>
<gene>
    <name evidence="2" type="ORF">E1284_27080</name>
</gene>
<organism evidence="2 3">
    <name type="scientific">Actinomadura bangladeshensis</name>
    <dbReference type="NCBI Taxonomy" id="453573"/>
    <lineage>
        <taxon>Bacteria</taxon>
        <taxon>Bacillati</taxon>
        <taxon>Actinomycetota</taxon>
        <taxon>Actinomycetes</taxon>
        <taxon>Streptosporangiales</taxon>
        <taxon>Thermomonosporaceae</taxon>
        <taxon>Actinomadura</taxon>
    </lineage>
</organism>
<keyword evidence="1" id="KW-0812">Transmembrane</keyword>
<dbReference type="Pfam" id="PF14017">
    <property type="entry name" value="DUF4233"/>
    <property type="match status" value="1"/>
</dbReference>
<dbReference type="RefSeq" id="WP_131942969.1">
    <property type="nucleotide sequence ID" value="NZ_BAAAMX010000037.1"/>
</dbReference>
<evidence type="ECO:0000256" key="1">
    <source>
        <dbReference type="SAM" id="Phobius"/>
    </source>
</evidence>
<keyword evidence="1" id="KW-1133">Transmembrane helix</keyword>
<dbReference type="AlphaFoldDB" id="A0A4R4NQV0"/>